<protein>
    <recommendedName>
        <fullName evidence="1">Peptidase M17 leucyl aminopeptidase N-terminal domain-containing protein</fullName>
    </recommendedName>
</protein>
<dbReference type="PANTHER" id="PTHR11963">
    <property type="entry name" value="LEUCINE AMINOPEPTIDASE-RELATED"/>
    <property type="match status" value="1"/>
</dbReference>
<dbReference type="GO" id="GO:0006508">
    <property type="term" value="P:proteolysis"/>
    <property type="evidence" value="ECO:0007669"/>
    <property type="project" value="InterPro"/>
</dbReference>
<organism evidence="2">
    <name type="scientific">marine metagenome</name>
    <dbReference type="NCBI Taxonomy" id="408172"/>
    <lineage>
        <taxon>unclassified sequences</taxon>
        <taxon>metagenomes</taxon>
        <taxon>ecological metagenomes</taxon>
    </lineage>
</organism>
<dbReference type="PANTHER" id="PTHR11963:SF23">
    <property type="entry name" value="CYTOSOL AMINOPEPTIDASE"/>
    <property type="match status" value="1"/>
</dbReference>
<evidence type="ECO:0000313" key="2">
    <source>
        <dbReference type="EMBL" id="SVD79508.1"/>
    </source>
</evidence>
<dbReference type="InterPro" id="IPR011356">
    <property type="entry name" value="Leucine_aapep/pepB"/>
</dbReference>
<dbReference type="Gene3D" id="3.40.220.10">
    <property type="entry name" value="Leucine Aminopeptidase, subunit E, domain 1"/>
    <property type="match status" value="1"/>
</dbReference>
<proteinExistence type="predicted"/>
<dbReference type="SUPFAM" id="SSF52949">
    <property type="entry name" value="Macro domain-like"/>
    <property type="match status" value="1"/>
</dbReference>
<dbReference type="GO" id="GO:0005737">
    <property type="term" value="C:cytoplasm"/>
    <property type="evidence" value="ECO:0007669"/>
    <property type="project" value="InterPro"/>
</dbReference>
<reference evidence="2" key="1">
    <citation type="submission" date="2018-05" db="EMBL/GenBank/DDBJ databases">
        <authorList>
            <person name="Lanie J.A."/>
            <person name="Ng W.-L."/>
            <person name="Kazmierczak K.M."/>
            <person name="Andrzejewski T.M."/>
            <person name="Davidsen T.M."/>
            <person name="Wayne K.J."/>
            <person name="Tettelin H."/>
            <person name="Glass J.I."/>
            <person name="Rusch D."/>
            <person name="Podicherti R."/>
            <person name="Tsui H.-C.T."/>
            <person name="Winkler M.E."/>
        </authorList>
    </citation>
    <scope>NUCLEOTIDE SEQUENCE</scope>
</reference>
<sequence length="227" mass="23981">MRFQVKTGKPAKQRTDVAIVPVYEAGKLGIAARAIDSASGGLISAVTNSGDLQGGIGQTLLLTQTDELPFNRLLLVGCGPKDQFDSSAYRKALYAAFSALSGSNHAAAISYVSLERVAGKDAYRLARATAEIWHETAYRFTSMKSNPKVETSGLKTLGIAAGTRKAAVRARRGASHGDAIGAGQDLTRDLGNLPANICTPSYLVKCARELAKNDPALTIEVLNEAKM</sequence>
<feature type="non-terminal residue" evidence="2">
    <location>
        <position position="227"/>
    </location>
</feature>
<dbReference type="InterPro" id="IPR008283">
    <property type="entry name" value="Peptidase_M17_N"/>
</dbReference>
<gene>
    <name evidence="2" type="ORF">METZ01_LOCUS432362</name>
</gene>
<accession>A0A382YAG9</accession>
<dbReference type="InterPro" id="IPR043472">
    <property type="entry name" value="Macro_dom-like"/>
</dbReference>
<evidence type="ECO:0000259" key="1">
    <source>
        <dbReference type="Pfam" id="PF02789"/>
    </source>
</evidence>
<dbReference type="Pfam" id="PF02789">
    <property type="entry name" value="Peptidase_M17_N"/>
    <property type="match status" value="1"/>
</dbReference>
<dbReference type="EMBL" id="UINC01173747">
    <property type="protein sequence ID" value="SVD79508.1"/>
    <property type="molecule type" value="Genomic_DNA"/>
</dbReference>
<dbReference type="Gene3D" id="3.40.630.10">
    <property type="entry name" value="Zn peptidases"/>
    <property type="match status" value="1"/>
</dbReference>
<name>A0A382YAG9_9ZZZZ</name>
<dbReference type="GO" id="GO:0070006">
    <property type="term" value="F:metalloaminopeptidase activity"/>
    <property type="evidence" value="ECO:0007669"/>
    <property type="project" value="InterPro"/>
</dbReference>
<feature type="domain" description="Peptidase M17 leucyl aminopeptidase N-terminal" evidence="1">
    <location>
        <begin position="19"/>
        <end position="146"/>
    </location>
</feature>
<dbReference type="AlphaFoldDB" id="A0A382YAG9"/>
<dbReference type="GO" id="GO:0030145">
    <property type="term" value="F:manganese ion binding"/>
    <property type="evidence" value="ECO:0007669"/>
    <property type="project" value="InterPro"/>
</dbReference>